<dbReference type="InterPro" id="IPR050615">
    <property type="entry name" value="ATP-dep_DNA_Helicase"/>
</dbReference>
<evidence type="ECO:0000313" key="6">
    <source>
        <dbReference type="EMBL" id="CAF0860082.1"/>
    </source>
</evidence>
<dbReference type="PANTHER" id="PTHR11274">
    <property type="entry name" value="RAD25/XP-B DNA REPAIR HELICASE"/>
    <property type="match status" value="1"/>
</dbReference>
<dbReference type="GO" id="GO:0005524">
    <property type="term" value="F:ATP binding"/>
    <property type="evidence" value="ECO:0007669"/>
    <property type="project" value="UniProtKB-KW"/>
</dbReference>
<dbReference type="PANTHER" id="PTHR11274:SF0">
    <property type="entry name" value="GENERAL TRANSCRIPTION AND DNA REPAIR FACTOR IIH HELICASE SUBUNIT XPB"/>
    <property type="match status" value="1"/>
</dbReference>
<keyword evidence="3" id="KW-0347">Helicase</keyword>
<evidence type="ECO:0000256" key="4">
    <source>
        <dbReference type="ARBA" id="ARBA00022840"/>
    </source>
</evidence>
<evidence type="ECO:0000256" key="3">
    <source>
        <dbReference type="ARBA" id="ARBA00022806"/>
    </source>
</evidence>
<dbReference type="GO" id="GO:0005675">
    <property type="term" value="C:transcription factor TFIIH holo complex"/>
    <property type="evidence" value="ECO:0007669"/>
    <property type="project" value="TreeGrafter"/>
</dbReference>
<protein>
    <recommendedName>
        <fullName evidence="5">Helicase XPB/Ssl2 N-terminal domain-containing protein</fullName>
    </recommendedName>
</protein>
<dbReference type="Pfam" id="PF13625">
    <property type="entry name" value="Helicase_C_3"/>
    <property type="match status" value="1"/>
</dbReference>
<comment type="caution">
    <text evidence="6">The sequence shown here is derived from an EMBL/GenBank/DDBJ whole genome shotgun (WGS) entry which is preliminary data.</text>
</comment>
<evidence type="ECO:0000256" key="2">
    <source>
        <dbReference type="ARBA" id="ARBA00022801"/>
    </source>
</evidence>
<dbReference type="InterPro" id="IPR032830">
    <property type="entry name" value="XPB/Ssl2_N"/>
</dbReference>
<evidence type="ECO:0000259" key="5">
    <source>
        <dbReference type="Pfam" id="PF13625"/>
    </source>
</evidence>
<dbReference type="EMBL" id="CAJNOU010000092">
    <property type="protein sequence ID" value="CAF0860082.1"/>
    <property type="molecule type" value="Genomic_DNA"/>
</dbReference>
<proteinExistence type="predicted"/>
<dbReference type="Proteomes" id="UP000663889">
    <property type="component" value="Unassembled WGS sequence"/>
</dbReference>
<dbReference type="EMBL" id="CAJOBE010002462">
    <property type="protein sequence ID" value="CAF3823985.1"/>
    <property type="molecule type" value="Genomic_DNA"/>
</dbReference>
<dbReference type="GO" id="GO:0043138">
    <property type="term" value="F:3'-5' DNA helicase activity"/>
    <property type="evidence" value="ECO:0007669"/>
    <property type="project" value="TreeGrafter"/>
</dbReference>
<dbReference type="GO" id="GO:0000112">
    <property type="term" value="C:nucleotide-excision repair factor 3 complex"/>
    <property type="evidence" value="ECO:0007669"/>
    <property type="project" value="TreeGrafter"/>
</dbReference>
<feature type="domain" description="Helicase XPB/Ssl2 N-terminal" evidence="5">
    <location>
        <begin position="67"/>
        <end position="157"/>
    </location>
</feature>
<evidence type="ECO:0000313" key="8">
    <source>
        <dbReference type="Proteomes" id="UP000663889"/>
    </source>
</evidence>
<gene>
    <name evidence="7" type="ORF">FNK824_LOCUS16335</name>
    <name evidence="6" type="ORF">SEV965_LOCUS3570</name>
</gene>
<dbReference type="AlphaFoldDB" id="A0A813WXB2"/>
<name>A0A813WXB2_9BILA</name>
<dbReference type="GO" id="GO:0016787">
    <property type="term" value="F:hydrolase activity"/>
    <property type="evidence" value="ECO:0007669"/>
    <property type="project" value="UniProtKB-KW"/>
</dbReference>
<reference evidence="6" key="1">
    <citation type="submission" date="2021-02" db="EMBL/GenBank/DDBJ databases">
        <authorList>
            <person name="Nowell W R."/>
        </authorList>
    </citation>
    <scope>NUCLEOTIDE SEQUENCE</scope>
</reference>
<accession>A0A813WXB2</accession>
<keyword evidence="2" id="KW-0378">Hydrolase</keyword>
<dbReference type="GO" id="GO:0006367">
    <property type="term" value="P:transcription initiation at RNA polymerase II promoter"/>
    <property type="evidence" value="ECO:0007669"/>
    <property type="project" value="TreeGrafter"/>
</dbReference>
<sequence>MDGNRKDDDFEGEKIFIPRAASQRLDDLIHDKDNDLDQSYTTKTTSQTLKDFHSDMKLIVDYKNDPLWITPDGHIFLESFSSAYKQTHDFLILIAEPICRLEYIHENILSAYSLYAAVSISLETNDIIETLQRLTSTTIPNGVIKFIKSDTLSYVKIEECRLITPENNIDINTITEKFRHLISETVLTKENTTITTNEQISDDIQHLYEKIDRDEDLEDLKIVSFEVIPDKIELLQKRCQELEYPLLDKYDFHHDTILKNLNIELRSNAILRSYQEKSLRNMFGNRCAQSDLIVLPCSAEKSLVDVTATCTISKSCLVLYNSNVSVRQ</sequence>
<dbReference type="Proteomes" id="UP000663874">
    <property type="component" value="Unassembled WGS sequence"/>
</dbReference>
<organism evidence="6 8">
    <name type="scientific">Rotaria sordida</name>
    <dbReference type="NCBI Taxonomy" id="392033"/>
    <lineage>
        <taxon>Eukaryota</taxon>
        <taxon>Metazoa</taxon>
        <taxon>Spiralia</taxon>
        <taxon>Gnathifera</taxon>
        <taxon>Rotifera</taxon>
        <taxon>Eurotatoria</taxon>
        <taxon>Bdelloidea</taxon>
        <taxon>Philodinida</taxon>
        <taxon>Philodinidae</taxon>
        <taxon>Rotaria</taxon>
    </lineage>
</organism>
<evidence type="ECO:0000256" key="1">
    <source>
        <dbReference type="ARBA" id="ARBA00022741"/>
    </source>
</evidence>
<dbReference type="GO" id="GO:0097550">
    <property type="term" value="C:transcription preinitiation complex"/>
    <property type="evidence" value="ECO:0007669"/>
    <property type="project" value="TreeGrafter"/>
</dbReference>
<evidence type="ECO:0000313" key="7">
    <source>
        <dbReference type="EMBL" id="CAF3823985.1"/>
    </source>
</evidence>
<keyword evidence="4" id="KW-0067">ATP-binding</keyword>
<keyword evidence="1" id="KW-0547">Nucleotide-binding</keyword>